<keyword evidence="3" id="KW-1185">Reference proteome</keyword>
<evidence type="ECO:0000313" key="3">
    <source>
        <dbReference type="Proteomes" id="UP000054560"/>
    </source>
</evidence>
<protein>
    <recommendedName>
        <fullName evidence="1">Ketopantoate reductase N-terminal domain-containing protein</fullName>
    </recommendedName>
</protein>
<evidence type="ECO:0000313" key="2">
    <source>
        <dbReference type="EMBL" id="KNC72036.1"/>
    </source>
</evidence>
<feature type="non-terminal residue" evidence="2">
    <location>
        <position position="1"/>
    </location>
</feature>
<dbReference type="Gene3D" id="3.40.50.720">
    <property type="entry name" value="NAD(P)-binding Rossmann-like Domain"/>
    <property type="match status" value="1"/>
</dbReference>
<name>A0A0L0F625_9EUKA</name>
<organism evidence="2 3">
    <name type="scientific">Sphaeroforma arctica JP610</name>
    <dbReference type="NCBI Taxonomy" id="667725"/>
    <lineage>
        <taxon>Eukaryota</taxon>
        <taxon>Ichthyosporea</taxon>
        <taxon>Ichthyophonida</taxon>
        <taxon>Sphaeroforma</taxon>
    </lineage>
</organism>
<feature type="domain" description="Ketopantoate reductase N-terminal" evidence="1">
    <location>
        <begin position="14"/>
        <end position="92"/>
    </location>
</feature>
<dbReference type="Proteomes" id="UP000054560">
    <property type="component" value="Unassembled WGS sequence"/>
</dbReference>
<proteinExistence type="predicted"/>
<dbReference type="Pfam" id="PF02558">
    <property type="entry name" value="ApbA"/>
    <property type="match status" value="1"/>
</dbReference>
<sequence>NDIVTVIPSEKIQMHTSVAEDVAKGVPDVIMLTVKNLANESVANELQALKLPSSVKIVTMQNGTVAYTYFKERFPTHTVIPAICSFNVQSEKGDSKKI</sequence>
<dbReference type="InterPro" id="IPR013332">
    <property type="entry name" value="KPR_N"/>
</dbReference>
<evidence type="ECO:0000259" key="1">
    <source>
        <dbReference type="Pfam" id="PF02558"/>
    </source>
</evidence>
<gene>
    <name evidence="2" type="ORF">SARC_15415</name>
</gene>
<dbReference type="GeneID" id="25915919"/>
<dbReference type="AlphaFoldDB" id="A0A0L0F625"/>
<dbReference type="EMBL" id="KQ247682">
    <property type="protein sequence ID" value="KNC72036.1"/>
    <property type="molecule type" value="Genomic_DNA"/>
</dbReference>
<dbReference type="RefSeq" id="XP_014145938.1">
    <property type="nucleotide sequence ID" value="XM_014290463.1"/>
</dbReference>
<accession>A0A0L0F625</accession>
<reference evidence="2 3" key="1">
    <citation type="submission" date="2011-02" db="EMBL/GenBank/DDBJ databases">
        <title>The Genome Sequence of Sphaeroforma arctica JP610.</title>
        <authorList>
            <consortium name="The Broad Institute Genome Sequencing Platform"/>
            <person name="Russ C."/>
            <person name="Cuomo C."/>
            <person name="Young S.K."/>
            <person name="Zeng Q."/>
            <person name="Gargeya S."/>
            <person name="Alvarado L."/>
            <person name="Berlin A."/>
            <person name="Chapman S.B."/>
            <person name="Chen Z."/>
            <person name="Freedman E."/>
            <person name="Gellesch M."/>
            <person name="Goldberg J."/>
            <person name="Griggs A."/>
            <person name="Gujja S."/>
            <person name="Heilman E."/>
            <person name="Heiman D."/>
            <person name="Howarth C."/>
            <person name="Mehta T."/>
            <person name="Neiman D."/>
            <person name="Pearson M."/>
            <person name="Roberts A."/>
            <person name="Saif S."/>
            <person name="Shea T."/>
            <person name="Shenoy N."/>
            <person name="Sisk P."/>
            <person name="Stolte C."/>
            <person name="Sykes S."/>
            <person name="White J."/>
            <person name="Yandava C."/>
            <person name="Burger G."/>
            <person name="Gray M.W."/>
            <person name="Holland P.W.H."/>
            <person name="King N."/>
            <person name="Lang F.B.F."/>
            <person name="Roger A.J."/>
            <person name="Ruiz-Trillo I."/>
            <person name="Haas B."/>
            <person name="Nusbaum C."/>
            <person name="Birren B."/>
        </authorList>
    </citation>
    <scope>NUCLEOTIDE SEQUENCE [LARGE SCALE GENOMIC DNA]</scope>
    <source>
        <strain evidence="2 3">JP610</strain>
    </source>
</reference>